<dbReference type="VEuPathDB" id="CryptoDB:Vbra_20780"/>
<proteinExistence type="predicted"/>
<gene>
    <name evidence="2" type="ORF">Vbra_20780</name>
</gene>
<accession>A0A0G4ESW7</accession>
<organism evidence="2 3">
    <name type="scientific">Vitrella brassicaformis (strain CCMP3155)</name>
    <dbReference type="NCBI Taxonomy" id="1169540"/>
    <lineage>
        <taxon>Eukaryota</taxon>
        <taxon>Sar</taxon>
        <taxon>Alveolata</taxon>
        <taxon>Colpodellida</taxon>
        <taxon>Vitrellaceae</taxon>
        <taxon>Vitrella</taxon>
    </lineage>
</organism>
<dbReference type="EMBL" id="CDMY01000303">
    <property type="protein sequence ID" value="CEM00975.1"/>
    <property type="molecule type" value="Genomic_DNA"/>
</dbReference>
<feature type="signal peptide" evidence="1">
    <location>
        <begin position="1"/>
        <end position="20"/>
    </location>
</feature>
<evidence type="ECO:0000313" key="2">
    <source>
        <dbReference type="EMBL" id="CEM00975.1"/>
    </source>
</evidence>
<dbReference type="Proteomes" id="UP000041254">
    <property type="component" value="Unassembled WGS sequence"/>
</dbReference>
<reference evidence="2 3" key="1">
    <citation type="submission" date="2014-11" db="EMBL/GenBank/DDBJ databases">
        <authorList>
            <person name="Zhu J."/>
            <person name="Qi W."/>
            <person name="Song R."/>
        </authorList>
    </citation>
    <scope>NUCLEOTIDE SEQUENCE [LARGE SCALE GENOMIC DNA]</scope>
</reference>
<sequence length="1545" mass="168847">MKPSPLFLAVCCLVAVPALAQRDTPLEGASFLDAAGPVGDVAAFTSNLVATTTSALPTFGGLITYERAQSLLDQFPLRWDLDSLLTSAIEAGIDIPNAGAEGLEDLLRRATVMGTPLRLEMLMELPDLQGYEPSVYPKLEEFLQLVVAHARSAIRLGSHPADKVWSFLDYVTTRAAELARHLPPYFFKGGNIEELLKFDSDTIIKNALEMLTGIPTRFPGDIVDLSKLIEVDLEWLGPKGAILYNPASLTKLPYGSLDELTKLIMKMFHTLRPVGKDDLQKTFPALGVHAVIEAMEMFLNDYILPAYKTAIGPWTKIADGFTGYIDAFTHFIASMTAEGAKVFLQLGDELPGRSDLVAYFEKVTASLFADASKLIPTCDRFLPKSFEWSLCDLFFSQTFGPKARRRLMYDPSKPPSKTRAGEVTIMQTGIESVPTLISAAIQPISIGHDLLKPLADIFMGDSHHKKVEYTDLELDTFLKEVLAPFVHMMQELAATFHKILAAGGYSCGKADCETEKHVFEHLMSINVVEGFKLLQPAAGYSTKVASDLYHFMTRLAKELFYEAKSYAESFPKLPVLPPPPPKVPVLQPLDALKHLDDLAAHIAGELTKPIGGGGTVLAGFFKTANGKTVEYLDMFVKELVKAFQPVSKLFKGGFYEIASINFISHEGGKMLRDFRRYFDLSGPIDEKSRASYLRDVAAAIIKDAQLRIPTIEHLVDGFDKGLFKLFQDALKGGYEITPSLLTGLPKPVMDLLSPDEWGSFLQHILAPFLELLRLGGDRHHKEAGPDLSKVFDDYLPKLAVDGYHVLLGQLTKTFTAMLPAAISMPPLLKEIQQLITNLAKEWLAIAEHFVGAFSKLPFLPPMLPHVPDLLNVDDYFKGFLSLIPPPPPGFPKGLPIYNPFEDLLVVPSKIAGWLVGIGGQIPLPTIPFLDVLTYGGSIVAPDIPFLKEFTEILSGFAHNGAGLLTGKWLAGFKKFMAVPEKIIKFAIDFLVKVAHMVTSQMALFDPQQYRGYIDMVATFAYGNLNKLITYLTDLGLPGLDKATGDIRAFIENIITHTIEEPANYIMSMTRELLGAFLYRFDELVHPDYDDFEKLVKDTIDKTTVRDSDIDKVIKGMLGTTPSLSLDTKALTDLRQEVTAFFETIVTQRGKMGAAFNTKRQRRLQVARAVAVSTNALSALSGLTDDYLIRRASTALQSTMFSLAEPLMWGFDRAIAQTPLGALANVALATPLPGLVATGLTPFTGLGAPLTAAQKGAEAALHLFGEAAALFSPLPKGYPHLLSGITEAATSIFDPTSLLPMLSQTTMIDELLGGMGLQAGASILKSLTSGIPTLPLSIANIPLLGGAGGLGGLLELPASFAKTATSLLDAVTPVEMVALVQMFLKPSSFTGHGLAHTVGGLLGDLPKRLDDLGWQGDKKTLGDRIDRFVSIVAGRKETYDKEHKNEPAKVHAFGDWMFLRTLVEANRMALYLIANPDVAIKTIDEYFTQTADSLFKEGVHFMDSWSSPFFSGNRLFYESIDWGKIISLPGGIENIAEAGARLGLFK</sequence>
<evidence type="ECO:0000313" key="3">
    <source>
        <dbReference type="Proteomes" id="UP000041254"/>
    </source>
</evidence>
<keyword evidence="3" id="KW-1185">Reference proteome</keyword>
<feature type="chain" id="PRO_5005187559" evidence="1">
    <location>
        <begin position="21"/>
        <end position="1545"/>
    </location>
</feature>
<dbReference type="PhylomeDB" id="A0A0G4ESW7"/>
<evidence type="ECO:0000256" key="1">
    <source>
        <dbReference type="SAM" id="SignalP"/>
    </source>
</evidence>
<protein>
    <submittedName>
        <fullName evidence="2">Uncharacterized protein</fullName>
    </submittedName>
</protein>
<dbReference type="InParanoid" id="A0A0G4ESW7"/>
<name>A0A0G4ESW7_VITBC</name>
<keyword evidence="1" id="KW-0732">Signal</keyword>